<sequence>MMASRPVRTQLVLSEVHMFSCSLVLRGGEALPHGQQRASNSGSVECVFCSGMHFGFIVDESQRVNWGWLDTKQNFTHGIEVVTLPIIVTTLSRTSGYRLLVIEGSPRSQGTGLESGRGVASLLTVSNNFTIDVQSYAQEIYTSLIQRAVAVVGNGRVSLNNTQIEWTKIQKLGLAATYKDENSDGGKWLYYCSGLTYLRPEEVEDAFCDLISIQPADTKLTSSADYLTETYIDEMEQATFPPLIWTADSVGAIRVPSWEGGCWRNSGPVWGGTFKLLAQFGSGNYLLNLNNRFVEDITAFQVYGEATQFVDETSQNPVILIHFQYPELMVYNNFTLTSQDGENTANGQITIVVTNYTFQFELHTRLRNDGVLDSDFIQISIENTGKRHSFLPALQGNGLR</sequence>
<gene>
    <name evidence="1" type="ORF">TSIB3V08_LOCUS1611</name>
</gene>
<dbReference type="EMBL" id="OC000455">
    <property type="protein sequence ID" value="CAD7257340.1"/>
    <property type="molecule type" value="Genomic_DNA"/>
</dbReference>
<reference evidence="1" key="1">
    <citation type="submission" date="2020-11" db="EMBL/GenBank/DDBJ databases">
        <authorList>
            <person name="Tran Van P."/>
        </authorList>
    </citation>
    <scope>NUCLEOTIDE SEQUENCE</scope>
</reference>
<protein>
    <submittedName>
        <fullName evidence="1">Uncharacterized protein</fullName>
    </submittedName>
</protein>
<evidence type="ECO:0000313" key="1">
    <source>
        <dbReference type="EMBL" id="CAD7257340.1"/>
    </source>
</evidence>
<dbReference type="AlphaFoldDB" id="A0A7R9ANF5"/>
<proteinExistence type="predicted"/>
<accession>A0A7R9ANF5</accession>
<name>A0A7R9ANF5_TIMSH</name>
<organism evidence="1">
    <name type="scientific">Timema shepardi</name>
    <name type="common">Walking stick</name>
    <dbReference type="NCBI Taxonomy" id="629360"/>
    <lineage>
        <taxon>Eukaryota</taxon>
        <taxon>Metazoa</taxon>
        <taxon>Ecdysozoa</taxon>
        <taxon>Arthropoda</taxon>
        <taxon>Hexapoda</taxon>
        <taxon>Insecta</taxon>
        <taxon>Pterygota</taxon>
        <taxon>Neoptera</taxon>
        <taxon>Polyneoptera</taxon>
        <taxon>Phasmatodea</taxon>
        <taxon>Timematodea</taxon>
        <taxon>Timematoidea</taxon>
        <taxon>Timematidae</taxon>
        <taxon>Timema</taxon>
    </lineage>
</organism>